<feature type="region of interest" description="Disordered" evidence="1">
    <location>
        <begin position="1"/>
        <end position="34"/>
    </location>
</feature>
<reference evidence="2 3" key="1">
    <citation type="submission" date="2021-06" db="EMBL/GenBank/DDBJ databases">
        <title>Caerostris extrusa draft genome.</title>
        <authorList>
            <person name="Kono N."/>
            <person name="Arakawa K."/>
        </authorList>
    </citation>
    <scope>NUCLEOTIDE SEQUENCE [LARGE SCALE GENOMIC DNA]</scope>
</reference>
<dbReference type="EMBL" id="BPLR01015553">
    <property type="protein sequence ID" value="GIY76930.1"/>
    <property type="molecule type" value="Genomic_DNA"/>
</dbReference>
<protein>
    <submittedName>
        <fullName evidence="2">Uncharacterized protein</fullName>
    </submittedName>
</protein>
<dbReference type="AlphaFoldDB" id="A0AAV4W2H1"/>
<gene>
    <name evidence="2" type="ORF">CEXT_75381</name>
</gene>
<evidence type="ECO:0000313" key="3">
    <source>
        <dbReference type="Proteomes" id="UP001054945"/>
    </source>
</evidence>
<proteinExistence type="predicted"/>
<organism evidence="2 3">
    <name type="scientific">Caerostris extrusa</name>
    <name type="common">Bark spider</name>
    <name type="synonym">Caerostris bankana</name>
    <dbReference type="NCBI Taxonomy" id="172846"/>
    <lineage>
        <taxon>Eukaryota</taxon>
        <taxon>Metazoa</taxon>
        <taxon>Ecdysozoa</taxon>
        <taxon>Arthropoda</taxon>
        <taxon>Chelicerata</taxon>
        <taxon>Arachnida</taxon>
        <taxon>Araneae</taxon>
        <taxon>Araneomorphae</taxon>
        <taxon>Entelegynae</taxon>
        <taxon>Araneoidea</taxon>
        <taxon>Araneidae</taxon>
        <taxon>Caerostris</taxon>
    </lineage>
</organism>
<feature type="compositionally biased region" description="Basic residues" evidence="1">
    <location>
        <begin position="20"/>
        <end position="32"/>
    </location>
</feature>
<dbReference type="Proteomes" id="UP001054945">
    <property type="component" value="Unassembled WGS sequence"/>
</dbReference>
<feature type="compositionally biased region" description="Polar residues" evidence="1">
    <location>
        <begin position="1"/>
        <end position="10"/>
    </location>
</feature>
<keyword evidence="3" id="KW-1185">Reference proteome</keyword>
<accession>A0AAV4W2H1</accession>
<name>A0AAV4W2H1_CAEEX</name>
<evidence type="ECO:0000256" key="1">
    <source>
        <dbReference type="SAM" id="MobiDB-lite"/>
    </source>
</evidence>
<evidence type="ECO:0000313" key="2">
    <source>
        <dbReference type="EMBL" id="GIY76930.1"/>
    </source>
</evidence>
<sequence length="194" mass="21119">MERLNYSLSTPCRHPYAMHTHTHTHKARRHPGNRLSSILVNVATSITKRNPCDINSAPGEKSVSGGASQALAVDDGGCNVAGSTQLTPSNGITAKELNQYPSDSLRLLSAITFQAVQTLARHRAVPLHSCATCWVEEQFLTLCLVCVSCESRLLSPAGSQLLPRLTCETPCVRPSFHWEECLLGSRRVTLHCST</sequence>
<comment type="caution">
    <text evidence="2">The sequence shown here is derived from an EMBL/GenBank/DDBJ whole genome shotgun (WGS) entry which is preliminary data.</text>
</comment>